<name>A0A9W9PMB4_9EURO</name>
<proteinExistence type="predicted"/>
<dbReference type="PROSITE" id="PS51186">
    <property type="entry name" value="GNAT"/>
    <property type="match status" value="1"/>
</dbReference>
<keyword evidence="2" id="KW-1185">Reference proteome</keyword>
<accession>A0A9W9PMB4</accession>
<dbReference type="InterPro" id="IPR016181">
    <property type="entry name" value="Acyl_CoA_acyltransferase"/>
</dbReference>
<dbReference type="Gene3D" id="3.40.630.30">
    <property type="match status" value="1"/>
</dbReference>
<reference evidence="1" key="2">
    <citation type="journal article" date="2023" name="IMA Fungus">
        <title>Comparative genomic study of the Penicillium genus elucidates a diverse pangenome and 15 lateral gene transfer events.</title>
        <authorList>
            <person name="Petersen C."/>
            <person name="Sorensen T."/>
            <person name="Nielsen M.R."/>
            <person name="Sondergaard T.E."/>
            <person name="Sorensen J.L."/>
            <person name="Fitzpatrick D.A."/>
            <person name="Frisvad J.C."/>
            <person name="Nielsen K.L."/>
        </authorList>
    </citation>
    <scope>NUCLEOTIDE SEQUENCE</scope>
    <source>
        <strain evidence="1">IBT 21472</strain>
    </source>
</reference>
<comment type="caution">
    <text evidence="1">The sequence shown here is derived from an EMBL/GenBank/DDBJ whole genome shotgun (WGS) entry which is preliminary data.</text>
</comment>
<dbReference type="EMBL" id="JAPZBO010000010">
    <property type="protein sequence ID" value="KAJ5299023.1"/>
    <property type="molecule type" value="Genomic_DNA"/>
</dbReference>
<evidence type="ECO:0000313" key="2">
    <source>
        <dbReference type="Proteomes" id="UP001147746"/>
    </source>
</evidence>
<reference evidence="1" key="1">
    <citation type="submission" date="2022-12" db="EMBL/GenBank/DDBJ databases">
        <authorList>
            <person name="Petersen C."/>
        </authorList>
    </citation>
    <scope>NUCLEOTIDE SEQUENCE</scope>
    <source>
        <strain evidence="1">IBT 21472</strain>
    </source>
</reference>
<organism evidence="1 2">
    <name type="scientific">Penicillium atrosanguineum</name>
    <dbReference type="NCBI Taxonomy" id="1132637"/>
    <lineage>
        <taxon>Eukaryota</taxon>
        <taxon>Fungi</taxon>
        <taxon>Dikarya</taxon>
        <taxon>Ascomycota</taxon>
        <taxon>Pezizomycotina</taxon>
        <taxon>Eurotiomycetes</taxon>
        <taxon>Eurotiomycetidae</taxon>
        <taxon>Eurotiales</taxon>
        <taxon>Aspergillaceae</taxon>
        <taxon>Penicillium</taxon>
    </lineage>
</organism>
<dbReference type="Pfam" id="PF13508">
    <property type="entry name" value="Acetyltransf_7"/>
    <property type="match status" value="1"/>
</dbReference>
<sequence length="67" mass="7525">MVVHPEYQRKGLGDVILKSMLRKINQEAPSDGKPYISLFSDEAGRRLYQKNGFKNSTPGELGMVLKS</sequence>
<dbReference type="CDD" id="cd04301">
    <property type="entry name" value="NAT_SF"/>
    <property type="match status" value="1"/>
</dbReference>
<protein>
    <submittedName>
        <fullName evidence="1">Acyl-CoA N-acyltransferase</fullName>
    </submittedName>
</protein>
<dbReference type="SUPFAM" id="SSF55729">
    <property type="entry name" value="Acyl-CoA N-acyltransferases (Nat)"/>
    <property type="match status" value="1"/>
</dbReference>
<dbReference type="Proteomes" id="UP001147746">
    <property type="component" value="Unassembled WGS sequence"/>
</dbReference>
<dbReference type="GO" id="GO:0016747">
    <property type="term" value="F:acyltransferase activity, transferring groups other than amino-acyl groups"/>
    <property type="evidence" value="ECO:0007669"/>
    <property type="project" value="InterPro"/>
</dbReference>
<evidence type="ECO:0000313" key="1">
    <source>
        <dbReference type="EMBL" id="KAJ5299023.1"/>
    </source>
</evidence>
<dbReference type="InterPro" id="IPR000182">
    <property type="entry name" value="GNAT_dom"/>
</dbReference>
<gene>
    <name evidence="1" type="ORF">N7476_010580</name>
</gene>
<dbReference type="AlphaFoldDB" id="A0A9W9PMB4"/>